<feature type="region of interest" description="Disordered" evidence="1">
    <location>
        <begin position="21"/>
        <end position="60"/>
    </location>
</feature>
<evidence type="ECO:0000256" key="1">
    <source>
        <dbReference type="SAM" id="MobiDB-lite"/>
    </source>
</evidence>
<proteinExistence type="predicted"/>
<reference evidence="2 3" key="1">
    <citation type="journal article" date="2012" name="PLoS ONE">
        <title>Genome sequence and transcriptome analysis of the radioresistant bacterium Deinococcus gobiensis: insights into the extreme environmental adaptations.</title>
        <authorList>
            <person name="Yuan M."/>
            <person name="Chen M."/>
            <person name="Zhang W."/>
            <person name="Lu W."/>
            <person name="Wang J."/>
            <person name="Yang M."/>
            <person name="Zhao P."/>
            <person name="Tang R."/>
            <person name="Li X."/>
            <person name="Hao Y."/>
            <person name="Zhou Z."/>
            <person name="Zhan Y."/>
            <person name="Yu H."/>
            <person name="Teng C."/>
            <person name="Yan Y."/>
            <person name="Ping S."/>
            <person name="Wang Y."/>
            <person name="Lin M."/>
        </authorList>
    </citation>
    <scope>NUCLEOTIDE SEQUENCE [LARGE SCALE GENOMIC DNA]</scope>
    <source>
        <strain evidence="2 3">I-0</strain>
    </source>
</reference>
<evidence type="ECO:0000313" key="2">
    <source>
        <dbReference type="EMBL" id="AFD25814.1"/>
    </source>
</evidence>
<dbReference type="EMBL" id="CP002191">
    <property type="protein sequence ID" value="AFD25814.1"/>
    <property type="molecule type" value="Genomic_DNA"/>
</dbReference>
<dbReference type="HOGENOM" id="CLU_1352777_0_0_0"/>
<accession>H8GX85</accession>
<dbReference type="AlphaFoldDB" id="H8GX85"/>
<gene>
    <name evidence="2" type="ordered locus">DGo_CA1887</name>
</gene>
<dbReference type="RefSeq" id="WP_014685297.1">
    <property type="nucleotide sequence ID" value="NC_017790.1"/>
</dbReference>
<sequence>MTKKFSMADLTASLLGADHLNREGEMVGEPSRPTRRRPALDVGNPDAQPSARQQQRDVRAYAESWHQALKDWQRRTGGLVVTHERTSSGTGRQMTPVVGNWPSTPAAGLWYSEVHTPMGWVAESALAVRCNAEPYLGRLRNGQGLVSLIHANGRGWNGAEARAYAAVVLGMAADLGDKRAIDNLKLLIVRESGTISLELDNL</sequence>
<protein>
    <submittedName>
        <fullName evidence="2">Uncharacterized protein</fullName>
    </submittedName>
</protein>
<name>H8GX85_DEIGI</name>
<dbReference type="KEGG" id="dgo:DGo_CA1887"/>
<dbReference type="PATRIC" id="fig|745776.4.peg.1937"/>
<dbReference type="Proteomes" id="UP000007575">
    <property type="component" value="Chromosome"/>
</dbReference>
<organism evidence="2 3">
    <name type="scientific">Deinococcus gobiensis (strain DSM 21396 / JCM 16679 / CGMCC 1.7299 / I-0)</name>
    <dbReference type="NCBI Taxonomy" id="745776"/>
    <lineage>
        <taxon>Bacteria</taxon>
        <taxon>Thermotogati</taxon>
        <taxon>Deinococcota</taxon>
        <taxon>Deinococci</taxon>
        <taxon>Deinococcales</taxon>
        <taxon>Deinococcaceae</taxon>
        <taxon>Deinococcus</taxon>
    </lineage>
</organism>
<evidence type="ECO:0000313" key="3">
    <source>
        <dbReference type="Proteomes" id="UP000007575"/>
    </source>
</evidence>
<dbReference type="OrthoDB" id="73679at2"/>
<keyword evidence="3" id="KW-1185">Reference proteome</keyword>